<feature type="region of interest" description="Disordered" evidence="1">
    <location>
        <begin position="743"/>
        <end position="797"/>
    </location>
</feature>
<keyword evidence="2" id="KW-0812">Transmembrane</keyword>
<evidence type="ECO:0000313" key="4">
    <source>
        <dbReference type="Proteomes" id="UP000297851"/>
    </source>
</evidence>
<proteinExistence type="predicted"/>
<keyword evidence="2" id="KW-0472">Membrane</keyword>
<evidence type="ECO:0000256" key="2">
    <source>
        <dbReference type="SAM" id="Phobius"/>
    </source>
</evidence>
<evidence type="ECO:0000313" key="3">
    <source>
        <dbReference type="EMBL" id="TFC99122.1"/>
    </source>
</evidence>
<keyword evidence="4" id="KW-1185">Reference proteome</keyword>
<dbReference type="Proteomes" id="UP000297851">
    <property type="component" value="Unassembled WGS sequence"/>
</dbReference>
<comment type="caution">
    <text evidence="3">The sequence shown here is derived from an EMBL/GenBank/DDBJ whole genome shotgun (WGS) entry which is preliminary data.</text>
</comment>
<evidence type="ECO:0000256" key="1">
    <source>
        <dbReference type="SAM" id="MobiDB-lite"/>
    </source>
</evidence>
<organism evidence="3 4">
    <name type="scientific">Cryobacterium sandaracinum</name>
    <dbReference type="NCBI Taxonomy" id="1259247"/>
    <lineage>
        <taxon>Bacteria</taxon>
        <taxon>Bacillati</taxon>
        <taxon>Actinomycetota</taxon>
        <taxon>Actinomycetes</taxon>
        <taxon>Micrococcales</taxon>
        <taxon>Microbacteriaceae</taxon>
        <taxon>Cryobacterium</taxon>
    </lineage>
</organism>
<gene>
    <name evidence="3" type="ORF">E3T25_15695</name>
</gene>
<feature type="region of interest" description="Disordered" evidence="1">
    <location>
        <begin position="335"/>
        <end position="372"/>
    </location>
</feature>
<dbReference type="RefSeq" id="WP_134375287.1">
    <property type="nucleotide sequence ID" value="NZ_SOGO01000042.1"/>
</dbReference>
<keyword evidence="2" id="KW-1133">Transmembrane helix</keyword>
<dbReference type="EMBL" id="SOGO01000042">
    <property type="protein sequence ID" value="TFC99122.1"/>
    <property type="molecule type" value="Genomic_DNA"/>
</dbReference>
<accession>A0ABY2J2H2</accession>
<sequence length="797" mass="81939">MVAESVLKRRPALPGAMRGLWSRTKRPIGAVLIGLLAGVLPVASAGLPASATASEITSASAPAAPTAKTITAVTANAVNLRVSPATLAPLQAGQDLTVTVTVENATLDTISPGTINLFLAERALINRNALNSWLDPEKNSKPGDLMLSEPTMASIQPDSTEIFTLTVPAGSVGLTSGNAWGARGIAATLSTDDRVRAEGRGTFVWYSDEEVTPVNMSVIMPITVPAQSTGLITSKALETFTAPTGVLSRQLDGVVGRPVTIAIDPLIIVSIRILGSAAPPSAIAWLNRLDEAPNDIFPLSYADADLALQAQAGAGPLLTPTTFGQAIDPALFSATDQSATPNSVPALPPGTETPAPSTDQPAPPSDGTPPTTEELLAWEYSATDIGWPAEGDVASADLDVFAASGLNTTILGGSNASGAAGDFTPNASLDLGTGHGLGLVVDDSLAAALRTAAAATTDDAWREAMSQVSSQLAVVSAERPGTARTLLATFDRGWPPNADRLTETIDALAGLRWYAPSTLPEVRASVPAEEVEFDSQAEPEDRVALAAELFEAEKTITDFSSVLSDPAIVTGTQRLDLMALLSNSWASQEASWADAVGTSLANSSALVGSITVATKGPINVVGSQVDIPVTLDNALSQAVTVMVQVVPSNGRLLVGEAVESTIEAQSARTVTIPVTAAVGNGAVTLRVTLLTPAGTVISQPALIPINVRADWEGLGSLLFAAFVVLFFGFGVWRNILRRRRERAETETADAPEPEAEPATVPEAEAPPEEDPESGAAGAAPGPLTPASAADAPTEPRA</sequence>
<feature type="transmembrane region" description="Helical" evidence="2">
    <location>
        <begin position="713"/>
        <end position="732"/>
    </location>
</feature>
<dbReference type="InterPro" id="IPR046112">
    <property type="entry name" value="DUF6049"/>
</dbReference>
<name>A0ABY2J2H2_9MICO</name>
<feature type="compositionally biased region" description="Low complexity" evidence="1">
    <location>
        <begin position="773"/>
        <end position="789"/>
    </location>
</feature>
<reference evidence="3 4" key="1">
    <citation type="submission" date="2019-03" db="EMBL/GenBank/DDBJ databases">
        <title>Genomics of glacier-inhabiting Cryobacterium strains.</title>
        <authorList>
            <person name="Liu Q."/>
            <person name="Xin Y.-H."/>
        </authorList>
    </citation>
    <scope>NUCLEOTIDE SEQUENCE [LARGE SCALE GENOMIC DNA]</scope>
    <source>
        <strain evidence="3 4">TMT2-16</strain>
    </source>
</reference>
<protein>
    <submittedName>
        <fullName evidence="3">Uncharacterized protein</fullName>
    </submittedName>
</protein>
<dbReference type="Pfam" id="PF19516">
    <property type="entry name" value="DUF6049"/>
    <property type="match status" value="1"/>
</dbReference>
<feature type="compositionally biased region" description="Acidic residues" evidence="1">
    <location>
        <begin position="746"/>
        <end position="755"/>
    </location>
</feature>